<keyword evidence="1 4" id="KW-0812">Transmembrane</keyword>
<dbReference type="EMBL" id="JACIDR010000003">
    <property type="protein sequence ID" value="MBB3973686.1"/>
    <property type="molecule type" value="Genomic_DNA"/>
</dbReference>
<dbReference type="Gene3D" id="1.20.1250.20">
    <property type="entry name" value="MFS general substrate transporter like domains"/>
    <property type="match status" value="1"/>
</dbReference>
<feature type="transmembrane region" description="Helical" evidence="4">
    <location>
        <begin position="178"/>
        <end position="203"/>
    </location>
</feature>
<keyword evidence="2 4" id="KW-1133">Transmembrane helix</keyword>
<evidence type="ECO:0000256" key="4">
    <source>
        <dbReference type="SAM" id="Phobius"/>
    </source>
</evidence>
<reference evidence="6 7" key="1">
    <citation type="submission" date="2020-08" db="EMBL/GenBank/DDBJ databases">
        <title>Genomic Encyclopedia of Type Strains, Phase IV (KMG-IV): sequencing the most valuable type-strain genomes for metagenomic binning, comparative biology and taxonomic classification.</title>
        <authorList>
            <person name="Goeker M."/>
        </authorList>
    </citation>
    <scope>NUCLEOTIDE SEQUENCE [LARGE SCALE GENOMIC DNA]</scope>
    <source>
        <strain evidence="6 7">DSM 25481</strain>
    </source>
</reference>
<feature type="transmembrane region" description="Helical" evidence="4">
    <location>
        <begin position="224"/>
        <end position="247"/>
    </location>
</feature>
<feature type="transmembrane region" description="Helical" evidence="4">
    <location>
        <begin position="64"/>
        <end position="82"/>
    </location>
</feature>
<feature type="transmembrane region" description="Helical" evidence="4">
    <location>
        <begin position="150"/>
        <end position="172"/>
    </location>
</feature>
<dbReference type="GO" id="GO:0022857">
    <property type="term" value="F:transmembrane transporter activity"/>
    <property type="evidence" value="ECO:0007669"/>
    <property type="project" value="InterPro"/>
</dbReference>
<dbReference type="InterPro" id="IPR020846">
    <property type="entry name" value="MFS_dom"/>
</dbReference>
<feature type="transmembrane region" description="Helical" evidence="4">
    <location>
        <begin position="313"/>
        <end position="334"/>
    </location>
</feature>
<evidence type="ECO:0000313" key="7">
    <source>
        <dbReference type="Proteomes" id="UP000528964"/>
    </source>
</evidence>
<dbReference type="SUPFAM" id="SSF103473">
    <property type="entry name" value="MFS general substrate transporter"/>
    <property type="match status" value="1"/>
</dbReference>
<evidence type="ECO:0000256" key="2">
    <source>
        <dbReference type="ARBA" id="ARBA00022989"/>
    </source>
</evidence>
<dbReference type="Pfam" id="PF06779">
    <property type="entry name" value="MFS_4"/>
    <property type="match status" value="1"/>
</dbReference>
<feature type="transmembrane region" description="Helical" evidence="4">
    <location>
        <begin position="371"/>
        <end position="394"/>
    </location>
</feature>
<feature type="transmembrane region" description="Helical" evidence="4">
    <location>
        <begin position="259"/>
        <end position="277"/>
    </location>
</feature>
<accession>A0A7W6CZ35</accession>
<organism evidence="6 7">
    <name type="scientific">Hansschlegelia beijingensis</name>
    <dbReference type="NCBI Taxonomy" id="1133344"/>
    <lineage>
        <taxon>Bacteria</taxon>
        <taxon>Pseudomonadati</taxon>
        <taxon>Pseudomonadota</taxon>
        <taxon>Alphaproteobacteria</taxon>
        <taxon>Hyphomicrobiales</taxon>
        <taxon>Methylopilaceae</taxon>
        <taxon>Hansschlegelia</taxon>
    </lineage>
</organism>
<name>A0A7W6CZ35_9HYPH</name>
<evidence type="ECO:0000256" key="1">
    <source>
        <dbReference type="ARBA" id="ARBA00022692"/>
    </source>
</evidence>
<gene>
    <name evidence="6" type="ORF">GGR24_002356</name>
</gene>
<dbReference type="PANTHER" id="PTHR23537:SF1">
    <property type="entry name" value="SUGAR TRANSPORTER"/>
    <property type="match status" value="1"/>
</dbReference>
<sequence length="424" mass="42814">MSRSAAPESPSPESALRGPLLAVLAIAMAPAVGLGIARFAYALVLPDMQADFGWSYAEAGLPNGLNAFGYFVGAAAAGWAAGRIGSFRLVVLGAVVAALTTALSAAVGGSVSLSVLRFVAGLAGAFALVGGGTVAIAISERAGARASLVVSLLYAGPPVGIIVSSAVAPLALAGGEPWSWRVAWLALGLASALLLIPLAAPSVRRAEGDDSRAAGRPAPLRPMAWILAAYGVFGAGYITYMTFMIAFLREGGAATVEEAEFWCVVGLAGLASPWLWARPFARLKGGWGMGLATVVTGLGAVAPLFLEGFAADLLSGVIFGLGMFAVTAATTMFVRRNLPQATWASGVAAMTVSFSLGQTVGPIVTGLFTDWFGGLTGGLGFGAGLLALAAALAFTQRELSVIEVAPEPSLANDPAAGRRFGRSA</sequence>
<dbReference type="Proteomes" id="UP000528964">
    <property type="component" value="Unassembled WGS sequence"/>
</dbReference>
<comment type="caution">
    <text evidence="6">The sequence shown here is derived from an EMBL/GenBank/DDBJ whole genome shotgun (WGS) entry which is preliminary data.</text>
</comment>
<evidence type="ECO:0000256" key="3">
    <source>
        <dbReference type="ARBA" id="ARBA00023136"/>
    </source>
</evidence>
<protein>
    <submittedName>
        <fullName evidence="6">Putative MFS family arabinose efflux permease</fullName>
    </submittedName>
</protein>
<keyword evidence="3 4" id="KW-0472">Membrane</keyword>
<feature type="transmembrane region" description="Helical" evidence="4">
    <location>
        <begin position="89"/>
        <end position="109"/>
    </location>
</feature>
<dbReference type="RefSeq" id="WP_183395535.1">
    <property type="nucleotide sequence ID" value="NZ_JACIDR010000003.1"/>
</dbReference>
<feature type="transmembrane region" description="Helical" evidence="4">
    <location>
        <begin position="115"/>
        <end position="138"/>
    </location>
</feature>
<dbReference type="PANTHER" id="PTHR23537">
    <property type="match status" value="1"/>
</dbReference>
<dbReference type="AlphaFoldDB" id="A0A7W6CZ35"/>
<feature type="transmembrane region" description="Helical" evidence="4">
    <location>
        <begin position="341"/>
        <end position="365"/>
    </location>
</feature>
<feature type="transmembrane region" description="Helical" evidence="4">
    <location>
        <begin position="20"/>
        <end position="44"/>
    </location>
</feature>
<keyword evidence="7" id="KW-1185">Reference proteome</keyword>
<evidence type="ECO:0000313" key="6">
    <source>
        <dbReference type="EMBL" id="MBB3973686.1"/>
    </source>
</evidence>
<dbReference type="InterPro" id="IPR036259">
    <property type="entry name" value="MFS_trans_sf"/>
</dbReference>
<proteinExistence type="predicted"/>
<dbReference type="InterPro" id="IPR010645">
    <property type="entry name" value="MFS_4"/>
</dbReference>
<dbReference type="PROSITE" id="PS50850">
    <property type="entry name" value="MFS"/>
    <property type="match status" value="1"/>
</dbReference>
<feature type="domain" description="Major facilitator superfamily (MFS) profile" evidence="5">
    <location>
        <begin position="19"/>
        <end position="401"/>
    </location>
</feature>
<evidence type="ECO:0000259" key="5">
    <source>
        <dbReference type="PROSITE" id="PS50850"/>
    </source>
</evidence>
<dbReference type="GO" id="GO:0005886">
    <property type="term" value="C:plasma membrane"/>
    <property type="evidence" value="ECO:0007669"/>
    <property type="project" value="TreeGrafter"/>
</dbReference>
<feature type="transmembrane region" description="Helical" evidence="4">
    <location>
        <begin position="289"/>
        <end position="307"/>
    </location>
</feature>